<evidence type="ECO:0000313" key="16">
    <source>
        <dbReference type="EMBL" id="KAG5209326.1"/>
    </source>
</evidence>
<feature type="compositionally biased region" description="Polar residues" evidence="13">
    <location>
        <begin position="1"/>
        <end position="17"/>
    </location>
</feature>
<proteinExistence type="predicted"/>
<feature type="region of interest" description="Disordered" evidence="13">
    <location>
        <begin position="1"/>
        <end position="69"/>
    </location>
</feature>
<keyword evidence="7 12" id="KW-0106">Calcium</keyword>
<dbReference type="FunFam" id="2.60.40.60:FF:000001">
    <property type="entry name" value="Protocadherin alpha 2"/>
    <property type="match status" value="4"/>
</dbReference>
<dbReference type="SMART" id="SM00112">
    <property type="entry name" value="CA"/>
    <property type="match status" value="24"/>
</dbReference>
<dbReference type="InterPro" id="IPR015919">
    <property type="entry name" value="Cadherin-like_sf"/>
</dbReference>
<feature type="domain" description="Cadherin" evidence="15">
    <location>
        <begin position="2871"/>
        <end position="2975"/>
    </location>
</feature>
<feature type="domain" description="Cadherin" evidence="15">
    <location>
        <begin position="220"/>
        <end position="328"/>
    </location>
</feature>
<feature type="domain" description="Cadherin" evidence="15">
    <location>
        <begin position="3100"/>
        <end position="3198"/>
    </location>
</feature>
<evidence type="ECO:0000256" key="13">
    <source>
        <dbReference type="SAM" id="MobiDB-lite"/>
    </source>
</evidence>
<dbReference type="PROSITE" id="PS50268">
    <property type="entry name" value="CADHERIN_2"/>
    <property type="match status" value="24"/>
</dbReference>
<keyword evidence="8" id="KW-0130">Cell adhesion</keyword>
<dbReference type="InterPro" id="IPR013164">
    <property type="entry name" value="Cadherin_N"/>
</dbReference>
<feature type="domain" description="Cadherin" evidence="15">
    <location>
        <begin position="1881"/>
        <end position="1989"/>
    </location>
</feature>
<feature type="domain" description="Cadherin" evidence="15">
    <location>
        <begin position="1822"/>
        <end position="1880"/>
    </location>
</feature>
<evidence type="ECO:0000313" key="17">
    <source>
        <dbReference type="Proteomes" id="UP000664991"/>
    </source>
</evidence>
<gene>
    <name evidence="16" type="ORF">JEQ12_016891</name>
</gene>
<feature type="domain" description="Cadherin" evidence="15">
    <location>
        <begin position="2976"/>
        <end position="3085"/>
    </location>
</feature>
<feature type="domain" description="Cadherin" evidence="15">
    <location>
        <begin position="1079"/>
        <end position="1187"/>
    </location>
</feature>
<feature type="domain" description="Cadherin" evidence="15">
    <location>
        <begin position="2095"/>
        <end position="2199"/>
    </location>
</feature>
<evidence type="ECO:0000256" key="2">
    <source>
        <dbReference type="ARBA" id="ARBA00004251"/>
    </source>
</evidence>
<evidence type="ECO:0000256" key="8">
    <source>
        <dbReference type="ARBA" id="ARBA00022889"/>
    </source>
</evidence>
<dbReference type="FunFam" id="2.60.40.60:FF:000018">
    <property type="entry name" value="Protocadherin gamma c3"/>
    <property type="match status" value="4"/>
</dbReference>
<evidence type="ECO:0000256" key="14">
    <source>
        <dbReference type="SAM" id="Phobius"/>
    </source>
</evidence>
<comment type="caution">
    <text evidence="16">The sequence shown here is derived from an EMBL/GenBank/DDBJ whole genome shotgun (WGS) entry which is preliminary data.</text>
</comment>
<dbReference type="SUPFAM" id="SSF49313">
    <property type="entry name" value="Cadherin-like"/>
    <property type="match status" value="23"/>
</dbReference>
<dbReference type="InterPro" id="IPR032455">
    <property type="entry name" value="Cadherin_C"/>
</dbReference>
<dbReference type="Proteomes" id="UP000664991">
    <property type="component" value="Unassembled WGS sequence"/>
</dbReference>
<feature type="domain" description="Cadherin" evidence="15">
    <location>
        <begin position="1398"/>
        <end position="1507"/>
    </location>
</feature>
<evidence type="ECO:0000256" key="11">
    <source>
        <dbReference type="ARBA" id="ARBA00023180"/>
    </source>
</evidence>
<evidence type="ECO:0000256" key="4">
    <source>
        <dbReference type="ARBA" id="ARBA00022692"/>
    </source>
</evidence>
<dbReference type="EMBL" id="JAEMGP010000005">
    <property type="protein sequence ID" value="KAG5209326.1"/>
    <property type="molecule type" value="Genomic_DNA"/>
</dbReference>
<comment type="function">
    <text evidence="1">Potential calcium-dependent cell-adhesion protein. May be involved in the establishment and maintenance of specific neuronal connections in the brain.</text>
</comment>
<dbReference type="InterPro" id="IPR002126">
    <property type="entry name" value="Cadherin-like_dom"/>
</dbReference>
<dbReference type="PANTHER" id="PTHR24028:SF134">
    <property type="entry name" value="PROTOCADHERIN GAMMA-A2"/>
    <property type="match status" value="1"/>
</dbReference>
<dbReference type="InterPro" id="IPR020894">
    <property type="entry name" value="Cadherin_CS"/>
</dbReference>
<keyword evidence="10 14" id="KW-0472">Membrane</keyword>
<feature type="domain" description="Cadherin" evidence="15">
    <location>
        <begin position="1293"/>
        <end position="1397"/>
    </location>
</feature>
<feature type="domain" description="Cadherin" evidence="15">
    <location>
        <begin position="111"/>
        <end position="219"/>
    </location>
</feature>
<evidence type="ECO:0000256" key="6">
    <source>
        <dbReference type="ARBA" id="ARBA00022737"/>
    </source>
</evidence>
<dbReference type="Pfam" id="PF16492">
    <property type="entry name" value="Cadherin_C_2"/>
    <property type="match status" value="4"/>
</dbReference>
<dbReference type="PRINTS" id="PR00205">
    <property type="entry name" value="CADHERIN"/>
</dbReference>
<feature type="domain" description="Cadherin" evidence="15">
    <location>
        <begin position="434"/>
        <end position="538"/>
    </location>
</feature>
<evidence type="ECO:0000256" key="7">
    <source>
        <dbReference type="ARBA" id="ARBA00022837"/>
    </source>
</evidence>
<feature type="domain" description="Cadherin" evidence="15">
    <location>
        <begin position="539"/>
        <end position="648"/>
    </location>
</feature>
<dbReference type="FunFam" id="2.60.40.60:FF:000002">
    <property type="entry name" value="Protocadherin alpha 2"/>
    <property type="match status" value="4"/>
</dbReference>
<feature type="domain" description="Cadherin" evidence="15">
    <location>
        <begin position="1524"/>
        <end position="1627"/>
    </location>
</feature>
<feature type="domain" description="Cadherin" evidence="15">
    <location>
        <begin position="2550"/>
        <end position="2656"/>
    </location>
</feature>
<keyword evidence="3" id="KW-1003">Cell membrane</keyword>
<organism evidence="16 17">
    <name type="scientific">Ovis aries</name>
    <name type="common">Sheep</name>
    <dbReference type="NCBI Taxonomy" id="9940"/>
    <lineage>
        <taxon>Eukaryota</taxon>
        <taxon>Metazoa</taxon>
        <taxon>Chordata</taxon>
        <taxon>Craniata</taxon>
        <taxon>Vertebrata</taxon>
        <taxon>Euteleostomi</taxon>
        <taxon>Mammalia</taxon>
        <taxon>Eutheria</taxon>
        <taxon>Laurasiatheria</taxon>
        <taxon>Artiodactyla</taxon>
        <taxon>Ruminantia</taxon>
        <taxon>Pecora</taxon>
        <taxon>Bovidae</taxon>
        <taxon>Caprinae</taxon>
        <taxon>Ovis</taxon>
    </lineage>
</organism>
<dbReference type="GO" id="GO:0007156">
    <property type="term" value="P:homophilic cell adhesion via plasma membrane adhesion molecules"/>
    <property type="evidence" value="ECO:0007669"/>
    <property type="project" value="InterPro"/>
</dbReference>
<feature type="domain" description="Cadherin" evidence="15">
    <location>
        <begin position="2326"/>
        <end position="2429"/>
    </location>
</feature>
<feature type="domain" description="Cadherin" evidence="15">
    <location>
        <begin position="1188"/>
        <end position="1292"/>
    </location>
</feature>
<dbReference type="PROSITE" id="PS00232">
    <property type="entry name" value="CADHERIN_1"/>
    <property type="match status" value="12"/>
</dbReference>
<dbReference type="GO" id="GO:0005886">
    <property type="term" value="C:plasma membrane"/>
    <property type="evidence" value="ECO:0007669"/>
    <property type="project" value="UniProtKB-SubCell"/>
</dbReference>
<evidence type="ECO:0000256" key="10">
    <source>
        <dbReference type="ARBA" id="ARBA00023136"/>
    </source>
</evidence>
<feature type="domain" description="Cadherin" evidence="15">
    <location>
        <begin position="665"/>
        <end position="772"/>
    </location>
</feature>
<dbReference type="Gene3D" id="2.60.40.60">
    <property type="entry name" value="Cadherins"/>
    <property type="match status" value="24"/>
</dbReference>
<sequence length="3335" mass="363658">MPLQNNAEKANGSSYGFSAQKVKSRREPQLRAPDFATPQLGVPPSGAAELAEKKALRHPAGQEESTQRAGKQYSWCRTERLRSKRAMAIRVKVLGCRRLVLLFVFLGLLLEAQAGKIRYSVSEETDKGFFVGNIAKDLGLQPQELMERGVRIVSRGRKQLFALNLRSGSLVTAGRIDREELCAQSVRCLVSFNVLVEDKMKLFPVEVEIIDINDNTPEFQLEEVEFKMNEITAPGTRIPLPSGQDLDVGMNSLQSYQLSSNPHFSLDAQQGSDGSQQPEMVLQSPLDREEEAVHHFLLTAFDGGNPARSGTLRIRVQVVDANDNPPAFTQAVYHTSVPENVPLGTRLLMVKATDPDEGANGEVTYSFHNIDHKMAQIFHLDSYTGEISSQEPLDFEEYTIYPMEIQAQDGAGLMARAKVLVKVLDINDNAPEVTITSVTTSVPENFPPGAIIALISVHDQDSGDNGHTSCSISGNLPFKLEKLDDNYYRLVTEKTMDRELTSQYNITVTATDQGTPILSTETHISLQVTDINDNPPVFPQDFYSTYILENNPRGASIFCVTAHDADSNENAQVTYSLVEDTIQGVPLSSYISINSDTGVLYALRSFDYEQFQDLHLRLMARDSGNPPLSSNVSVSIFVLDQNDNTPEILYPALPTDGSTGVELAPRSAEPGYLVTKVVAVDRDSGQNSWLSYRLLKASEPGLFAVGLHTGEVRTARALLDRDALKQSLVVAVQDHGQPPLSATITFTVAVADSIPEVLADLDSIETSSHPDNSSFTLHLVVAVAAVSCVFLAFVIALLVLRLRRWHRLRAQTSASVLAGLPASHFVGVDGVRAFLQTYSHEVSLTADSRGSHVIFPQPNYADMLISQESGEKKDFLSVPQSLLEDKKETFSQVRGGKEIQSNSPLVLSTVTWFLECWSPQTLRNKDWNPELEAGSCLGEKTAAQEMAALLNLPHRGRFVLLCLLWVALWKVGAGQMRYSVPEEIEKGSFVGSVAKDLGLEPLALAERGARIVSRGRTHLFALNPRNGSLVTAGRIDREELCAQSARCLVSFNILLEDKLSIYSVEVEIKDINDNAPRFGVEEVELKISETTTPGFRIPLKSAHDADVGENTLQKYEINSNDHFSLDVRSGVDGNKYPELVLGRALDREEEAVHYLVLKALDGGDPIRSGTSRIRVTVLDVNDNAPVFTQPEYRVSVPENTPVGTRILTVTATDADEGYNAQVTYFLEKNPEETSEVFELKSSSGEITITKSLDYEDAKFHEIDIEAQDGPGLLTRMKVTVTVLDVNDNVPEFYMTSATSSVPEDSPPGTIIALFNVHDRDSGQNAFITCSLPENLPFKLERSVDNYHRLVTTRVLDREQFSSYNITVTAKDGGSPSLSTNAYILLQVTDINDNPPTFPHTSYSAYIPENNPRGASIFSVMARDPDSNNNAHVTYSLAEDTLQSAPLSAYVSINSDTGVLYALRSFDYEQFCELQLWVTAQDGGNPPLSTNVSVSIFVLDQNDNTPEILYPALPTDGSTGVELAPRSAEPGYLVTKVVAVDRDSGQNAWLSYRLLKASEPGLFLVGLHTGEVRTARALLDRDALKQSLVVAVQDHGQPPLSATVTFTVAVADSIPDILTDLGSLKPSVDPDDSGLTLYLVVAVAAVSCVFLAFVIVLLALRLRRWHMSHLLQASGSGLAGVPASQFVGVDGVRAFLQTYSHEVSLTADSRGSHVIFPQPNYADTLISQESCEKKDFLSEPQFLPEDKQETFSQRVRKCGGLALLCVLLGTLCKTGCGQIRYSVSEELDRGSFVGNIAKDLGLEPQELAERGVRIVSRGRTQLFALNPRSGSLVTANRIDREELCAQSPQCLVSFNILVEDKLNIFEVEIEIKDLNDNAPDFLTEELEIKISELTVPGTRFPLKTAFDPDVGTNSLLNYQLSPSDYFSLAVKSATDGAKYPELVLQQALDREEKKVHQLALIASDGGDPVHSGNLGIQVTVLDANDNPPVFTQPEYRVSVQENLPVGTWLLTVNATDPDEGFNAQVSYVLDKMPGKIAQIFYLNSVTGDLSIVKNLDYEDATFYEIIIEAQDGPGLLSRAKILVTVLDVNDNAPEITITSLTESVPEESTAGREIALINVHDRDSGQNGQVTVFVLGNMPFNLEKSINQYYRLVTARSLDREQQSEYNITLRATDGGSPPLSTETHITLHVADINDNPPAFTHASYSAYIPENNPRGASIFSVTAQDPDSIENAHITYALTEDTIQGAPLSTYVSINSDTGVLYALHSFDFEQVRDLQVLVTASDSGNPPLSSNVSLSLFVLDQNDNTPEILYPALPTDGSTGVELAPRSAEPGYLVTKVVAVDRDSGQNAWLSYRLLKASDPGLFAVGLHTGEVRTARALLDRDALKQSLVVAVQDHGQPPLSATVTLTVAVADSIPDILTDLGSLKPSVDPDDSGLTLYLVVAVAAVSCVFLAFVIVLLALRLRRWHMSHLLQASGSGLAGVPASQFVGVDGVRAFLQTYSHEVSLTADSRGSHVIFPQPNYADTLISQESCEKSEPLLISQDLLETKGDPNELQQIQYSIPEELDKGSRVGNLAEDLRLSVQELPARKLRISAEDFFSVRAENGDLLVSGRIDREKICGRKSECAVEFEMVADNPMTIFHVSVAIQDINDNAPRFTAKSIDLEISELALPGVKFPLDSAQDADVESNSLKKYFISHNEYFSLSTKKSPDGSKYPELLLEKPLDREQQNSHHLILTAMDGGDPPLSGTTLIRIQVTDANDNAPVFSQDTYRVSLQENVPRGTSVLQVMATDQDEGINAEITYAFLNAPASTSFLFILNPNTGDITTNGTLDFEETSRYMLGVEAKDGGVHTAHCNVQIEIVDENDNAPEVTFMSFSNQIPEGSDLGTVIALIKVQDQDSEQNGLVTCYVQEEVPFKLESTSKNYYKLVIDGALDREQKAEYNVTIAATDKGKPALSSTKSITLHIRDVNDNAPVFHQATYVVHVAENNPPGASIAYVSASDPDLGPNGHVSYSIVASDLQPRALSSYVSVNPQSGVVFAQRAFDHEQLRAFELTLQARDHGSPALSSNVSLRVLVGDRNDNAPRVLYPALGPDGSALFDTVPRAAQPGYLVTKVVAVDADSGHNAWLSYHVLQASEPGLFSVGLRTGEVRTAKALGDRDAARQRLLVAVRDGGQPPLSATATLLLVFADSLQEALPDLSDRPAPSDPQAELQFYLVVALALISVLFLLAVILAVALHLRRSSSPAAWGCFKPGLSSKSAPGVLPNYSEGTLPYSYNLCVASQSAKTEFNFHNVTLETVPPGDLLGEDPSMDVGTSNEDPQIAYDSSFSHQVLQLH</sequence>
<evidence type="ECO:0000259" key="15">
    <source>
        <dbReference type="PROSITE" id="PS50268"/>
    </source>
</evidence>
<keyword evidence="11" id="KW-0325">Glycoprotein</keyword>
<feature type="domain" description="Cadherin" evidence="15">
    <location>
        <begin position="1990"/>
        <end position="2094"/>
    </location>
</feature>
<evidence type="ECO:0000256" key="3">
    <source>
        <dbReference type="ARBA" id="ARBA00022475"/>
    </source>
</evidence>
<feature type="domain" description="Cadherin" evidence="15">
    <location>
        <begin position="2200"/>
        <end position="2309"/>
    </location>
</feature>
<feature type="transmembrane region" description="Helical" evidence="14">
    <location>
        <begin position="3213"/>
        <end position="3236"/>
    </location>
</feature>
<feature type="transmembrane region" description="Helical" evidence="14">
    <location>
        <begin position="1634"/>
        <end position="1659"/>
    </location>
</feature>
<dbReference type="Pfam" id="PF08266">
    <property type="entry name" value="Cadherin_2"/>
    <property type="match status" value="4"/>
</dbReference>
<dbReference type="FunFam" id="2.60.40.60:FF:000129">
    <property type="entry name" value="protocadherin alpha-C2 isoform X1"/>
    <property type="match status" value="4"/>
</dbReference>
<evidence type="ECO:0000256" key="9">
    <source>
        <dbReference type="ARBA" id="ARBA00022989"/>
    </source>
</evidence>
<feature type="domain" description="Cadherin" evidence="15">
    <location>
        <begin position="1020"/>
        <end position="1078"/>
    </location>
</feature>
<dbReference type="FunFam" id="2.60.40.60:FF:000004">
    <property type="entry name" value="Protocadherin 1 gamma 2"/>
    <property type="match status" value="4"/>
</dbReference>
<keyword evidence="9 14" id="KW-1133">Transmembrane helix</keyword>
<feature type="domain" description="Cadherin" evidence="15">
    <location>
        <begin position="2766"/>
        <end position="2870"/>
    </location>
</feature>
<feature type="domain" description="Cadherin" evidence="15">
    <location>
        <begin position="329"/>
        <end position="433"/>
    </location>
</feature>
<feature type="transmembrane region" description="Helical" evidence="14">
    <location>
        <begin position="2436"/>
        <end position="2461"/>
    </location>
</feature>
<keyword evidence="4 14" id="KW-0812">Transmembrane</keyword>
<keyword evidence="6" id="KW-0677">Repeat</keyword>
<evidence type="ECO:0000256" key="12">
    <source>
        <dbReference type="PROSITE-ProRule" id="PRU00043"/>
    </source>
</evidence>
<evidence type="ECO:0000256" key="5">
    <source>
        <dbReference type="ARBA" id="ARBA00022729"/>
    </source>
</evidence>
<dbReference type="InterPro" id="IPR050174">
    <property type="entry name" value="Protocadherin/Cadherin-CA"/>
</dbReference>
<feature type="transmembrane region" description="Helical" evidence="14">
    <location>
        <begin position="775"/>
        <end position="800"/>
    </location>
</feature>
<reference evidence="16 17" key="1">
    <citation type="submission" date="2020-12" db="EMBL/GenBank/DDBJ databases">
        <title>De novo assembly of Tibetan sheep genome.</title>
        <authorList>
            <person name="Li X."/>
        </authorList>
    </citation>
    <scope>NUCLEOTIDE SEQUENCE [LARGE SCALE GENOMIC DNA]</scope>
    <source>
        <tissue evidence="16">Heart</tissue>
    </source>
</reference>
<dbReference type="Pfam" id="PF00028">
    <property type="entry name" value="Cadherin"/>
    <property type="match status" value="20"/>
</dbReference>
<feature type="domain" description="Cadherin" evidence="15">
    <location>
        <begin position="2657"/>
        <end position="2765"/>
    </location>
</feature>
<evidence type="ECO:0000256" key="1">
    <source>
        <dbReference type="ARBA" id="ARBA00003436"/>
    </source>
</evidence>
<name>A0A836A974_SHEEP</name>
<protein>
    <recommendedName>
        <fullName evidence="15">Cadherin domain-containing protein</fullName>
    </recommendedName>
</protein>
<keyword evidence="5" id="KW-0732">Signal</keyword>
<dbReference type="CDD" id="cd11304">
    <property type="entry name" value="Cadherin_repeat"/>
    <property type="match status" value="22"/>
</dbReference>
<dbReference type="PANTHER" id="PTHR24028">
    <property type="entry name" value="CADHERIN-87A"/>
    <property type="match status" value="1"/>
</dbReference>
<dbReference type="GO" id="GO:0005509">
    <property type="term" value="F:calcium ion binding"/>
    <property type="evidence" value="ECO:0007669"/>
    <property type="project" value="UniProtKB-UniRule"/>
</dbReference>
<dbReference type="FunFam" id="2.60.40.60:FF:000006">
    <property type="entry name" value="Protocadherin alpha 2"/>
    <property type="match status" value="4"/>
</dbReference>
<comment type="subcellular location">
    <subcellularLocation>
        <location evidence="2">Cell membrane</location>
        <topology evidence="2">Single-pass type I membrane protein</topology>
    </subcellularLocation>
</comment>
<accession>A0A836A974</accession>